<evidence type="ECO:0000256" key="2">
    <source>
        <dbReference type="ARBA" id="ARBA00010742"/>
    </source>
</evidence>
<dbReference type="EMBL" id="QXHD01000004">
    <property type="protein sequence ID" value="NEZ60138.1"/>
    <property type="molecule type" value="Genomic_DNA"/>
</dbReference>
<feature type="signal peptide" evidence="5">
    <location>
        <begin position="1"/>
        <end position="20"/>
    </location>
</feature>
<comment type="subcellular location">
    <subcellularLocation>
        <location evidence="1">Periplasm</location>
    </subcellularLocation>
</comment>
<organism evidence="7 8">
    <name type="scientific">Adonisia turfae CCMR0081</name>
    <dbReference type="NCBI Taxonomy" id="2292702"/>
    <lineage>
        <taxon>Bacteria</taxon>
        <taxon>Bacillati</taxon>
        <taxon>Cyanobacteriota</taxon>
        <taxon>Adonisia</taxon>
        <taxon>Adonisia turfae</taxon>
    </lineage>
</organism>
<comment type="caution">
    <text evidence="7">The sequence shown here is derived from an EMBL/GenBank/DDBJ whole genome shotgun (WGS) entry which is preliminary data.</text>
</comment>
<dbReference type="GO" id="GO:0042597">
    <property type="term" value="C:periplasmic space"/>
    <property type="evidence" value="ECO:0007669"/>
    <property type="project" value="UniProtKB-SubCell"/>
</dbReference>
<dbReference type="SUPFAM" id="SSF53850">
    <property type="entry name" value="Periplasmic binding protein-like II"/>
    <property type="match status" value="1"/>
</dbReference>
<evidence type="ECO:0000256" key="5">
    <source>
        <dbReference type="SAM" id="SignalP"/>
    </source>
</evidence>
<evidence type="ECO:0000256" key="4">
    <source>
        <dbReference type="ARBA" id="ARBA00022729"/>
    </source>
</evidence>
<name>A0A6M0RV89_9CYAN</name>
<accession>A0A6M0RV89</accession>
<dbReference type="GO" id="GO:0042626">
    <property type="term" value="F:ATPase-coupled transmembrane transporter activity"/>
    <property type="evidence" value="ECO:0007669"/>
    <property type="project" value="InterPro"/>
</dbReference>
<comment type="similarity">
    <text evidence="2">Belongs to the bacterial solute-binding protein SsuA/TauA family.</text>
</comment>
<dbReference type="NCBIfam" id="TIGR01728">
    <property type="entry name" value="SsuA_fam"/>
    <property type="match status" value="1"/>
</dbReference>
<dbReference type="InterPro" id="IPR010067">
    <property type="entry name" value="ABC_SsuA_sub-bd"/>
</dbReference>
<dbReference type="InterPro" id="IPR015168">
    <property type="entry name" value="SsuA/THI5"/>
</dbReference>
<protein>
    <submittedName>
        <fullName evidence="7">Aliphatic sulfonate ABC transporter substrate-binding protein</fullName>
    </submittedName>
</protein>
<dbReference type="Pfam" id="PF09084">
    <property type="entry name" value="NMT1"/>
    <property type="match status" value="1"/>
</dbReference>
<dbReference type="Proteomes" id="UP000481033">
    <property type="component" value="Unassembled WGS sequence"/>
</dbReference>
<dbReference type="AlphaFoldDB" id="A0A6M0RV89"/>
<keyword evidence="3" id="KW-0813">Transport</keyword>
<evidence type="ECO:0000313" key="8">
    <source>
        <dbReference type="Proteomes" id="UP000481033"/>
    </source>
</evidence>
<dbReference type="PROSITE" id="PS51257">
    <property type="entry name" value="PROKAR_LIPOPROTEIN"/>
    <property type="match status" value="1"/>
</dbReference>
<evidence type="ECO:0000259" key="6">
    <source>
        <dbReference type="Pfam" id="PF09084"/>
    </source>
</evidence>
<gene>
    <name evidence="7" type="ORF">DXZ20_31735</name>
</gene>
<sequence length="350" mass="37368">MRRQRFLSTCLAFVFGVVVAVGCAGNAPETTSEPAADAPEIAAAEGAPLVIGYSNWPGWLPWAVAEEKGLFEANGANVELKWFDGYLSSMEAFAAGQLDGNSQTLNDTISFAADAVNGEVAVLVNDNSAGNDKVVVAEGVNSVEDLKGKTVALEEGVVGDFMLTQALEEAGMSRSDITIKNLETGAAAAAFASGQVDAFAGWPPFWGIALEREGSKELLSSKDYPGAIPDLLVVSQKMIDEQPEQVQALVNTWFATLDYIAKNPEESNKIMAERSGVSVEDYEDFKAGTRIFTIEENLEAFSEGEGMKHMPFAAQKMNDFMVDVGFIEAGPEDLGAILDDSFVQAYSEGL</sequence>
<reference evidence="7 8" key="1">
    <citation type="journal article" date="2020" name="Microb. Ecol.">
        <title>Ecogenomics of the Marine Benthic Filamentous Cyanobacterium Adonisia.</title>
        <authorList>
            <person name="Walter J.M."/>
            <person name="Coutinho F.H."/>
            <person name="Leomil L."/>
            <person name="Hargreaves P.I."/>
            <person name="Campeao M.E."/>
            <person name="Vieira V.V."/>
            <person name="Silva B.S."/>
            <person name="Fistarol G.O."/>
            <person name="Salomon P.S."/>
            <person name="Sawabe T."/>
            <person name="Mino S."/>
            <person name="Hosokawa M."/>
            <person name="Miyashita H."/>
            <person name="Maruyama F."/>
            <person name="van Verk M.C."/>
            <person name="Dutilh B.E."/>
            <person name="Thompson C.C."/>
            <person name="Thompson F.L."/>
        </authorList>
    </citation>
    <scope>NUCLEOTIDE SEQUENCE [LARGE SCALE GENOMIC DNA]</scope>
    <source>
        <strain evidence="7 8">CCMR0081</strain>
    </source>
</reference>
<dbReference type="GO" id="GO:0016020">
    <property type="term" value="C:membrane"/>
    <property type="evidence" value="ECO:0007669"/>
    <property type="project" value="InterPro"/>
</dbReference>
<dbReference type="RefSeq" id="WP_163702808.1">
    <property type="nucleotide sequence ID" value="NZ_QXHD01000004.1"/>
</dbReference>
<feature type="domain" description="SsuA/THI5-like" evidence="6">
    <location>
        <begin position="59"/>
        <end position="266"/>
    </location>
</feature>
<dbReference type="Gene3D" id="3.40.190.10">
    <property type="entry name" value="Periplasmic binding protein-like II"/>
    <property type="match status" value="2"/>
</dbReference>
<keyword evidence="4 5" id="KW-0732">Signal</keyword>
<keyword evidence="8" id="KW-1185">Reference proteome</keyword>
<proteinExistence type="inferred from homology"/>
<evidence type="ECO:0000256" key="1">
    <source>
        <dbReference type="ARBA" id="ARBA00004418"/>
    </source>
</evidence>
<dbReference type="CDD" id="cd13563">
    <property type="entry name" value="PBP2_SsuA_like_6"/>
    <property type="match status" value="1"/>
</dbReference>
<evidence type="ECO:0000313" key="7">
    <source>
        <dbReference type="EMBL" id="NEZ60138.1"/>
    </source>
</evidence>
<dbReference type="PANTHER" id="PTHR30024:SF47">
    <property type="entry name" value="TAURINE-BINDING PERIPLASMIC PROTEIN"/>
    <property type="match status" value="1"/>
</dbReference>
<dbReference type="PANTHER" id="PTHR30024">
    <property type="entry name" value="ALIPHATIC SULFONATES-BINDING PROTEIN-RELATED"/>
    <property type="match status" value="1"/>
</dbReference>
<evidence type="ECO:0000256" key="3">
    <source>
        <dbReference type="ARBA" id="ARBA00022448"/>
    </source>
</evidence>
<feature type="chain" id="PRO_5026837803" evidence="5">
    <location>
        <begin position="21"/>
        <end position="350"/>
    </location>
</feature>